<evidence type="ECO:0000313" key="2">
    <source>
        <dbReference type="Proteomes" id="UP000664991"/>
    </source>
</evidence>
<reference evidence="1 2" key="1">
    <citation type="submission" date="2020-12" db="EMBL/GenBank/DDBJ databases">
        <title>De novo assembly of Tibetan sheep genome.</title>
        <authorList>
            <person name="Li X."/>
        </authorList>
    </citation>
    <scope>NUCLEOTIDE SEQUENCE [LARGE SCALE GENOMIC DNA]</scope>
    <source>
        <tissue evidence="1">Heart</tissue>
    </source>
</reference>
<accession>A0A836CWV7</accession>
<proteinExistence type="predicted"/>
<organism evidence="1 2">
    <name type="scientific">Ovis aries</name>
    <name type="common">Sheep</name>
    <dbReference type="NCBI Taxonomy" id="9940"/>
    <lineage>
        <taxon>Eukaryota</taxon>
        <taxon>Metazoa</taxon>
        <taxon>Chordata</taxon>
        <taxon>Craniata</taxon>
        <taxon>Vertebrata</taxon>
        <taxon>Euteleostomi</taxon>
        <taxon>Mammalia</taxon>
        <taxon>Eutheria</taxon>
        <taxon>Laurasiatheria</taxon>
        <taxon>Artiodactyla</taxon>
        <taxon>Ruminantia</taxon>
        <taxon>Pecora</taxon>
        <taxon>Bovidae</taxon>
        <taxon>Caprinae</taxon>
        <taxon>Ovis</taxon>
    </lineage>
</organism>
<dbReference type="AlphaFoldDB" id="A0A836CWV7"/>
<protein>
    <submittedName>
        <fullName evidence="1">Uncharacterized protein</fullName>
    </submittedName>
</protein>
<dbReference type="Proteomes" id="UP000664991">
    <property type="component" value="Unassembled WGS sequence"/>
</dbReference>
<dbReference type="EMBL" id="JAEMGP010000018">
    <property type="protein sequence ID" value="KAG5198371.1"/>
    <property type="molecule type" value="Genomic_DNA"/>
</dbReference>
<gene>
    <name evidence="1" type="ORF">JEQ12_008061</name>
</gene>
<sequence length="226" mass="25010">MAALLVQEDERESPLLRDFPEEASFEDEALAPVPNPALEGFRAQDLRVSSSPGPDVRDTSEASIRVGYSNGGCPWCVHFIYDEYYMANLLSVLNSSWEDITRGSFSKCLSRLRDPSEEMLALGGPCCLRLSRIVKFLRAGDFFCHVPCWSPSPGIQARTRVEESAVTCRALLFNIAKEKAANLYVLDEHLKQEKGKKISSKGITVAVFGYPVKHKVDGNCSGAKVF</sequence>
<name>A0A836CWV7_SHEEP</name>
<evidence type="ECO:0000313" key="1">
    <source>
        <dbReference type="EMBL" id="KAG5198371.1"/>
    </source>
</evidence>
<comment type="caution">
    <text evidence="1">The sequence shown here is derived from an EMBL/GenBank/DDBJ whole genome shotgun (WGS) entry which is preliminary data.</text>
</comment>